<accession>A0ABT3RVA9</accession>
<keyword evidence="2" id="KW-1185">Reference proteome</keyword>
<dbReference type="Pfam" id="PF05635">
    <property type="entry name" value="23S_rRNA_IVP"/>
    <property type="match status" value="1"/>
</dbReference>
<comment type="caution">
    <text evidence="1">The sequence shown here is derived from an EMBL/GenBank/DDBJ whole genome shotgun (WGS) entry which is preliminary data.</text>
</comment>
<name>A0ABT3RVA9_9BACT</name>
<dbReference type="SUPFAM" id="SSF158446">
    <property type="entry name" value="IVS-encoded protein-like"/>
    <property type="match status" value="1"/>
</dbReference>
<evidence type="ECO:0000313" key="2">
    <source>
        <dbReference type="Proteomes" id="UP001209885"/>
    </source>
</evidence>
<dbReference type="EMBL" id="JAPFQN010000009">
    <property type="protein sequence ID" value="MCX2745299.1"/>
    <property type="molecule type" value="Genomic_DNA"/>
</dbReference>
<dbReference type="InterPro" id="IPR036583">
    <property type="entry name" value="23S_rRNA_IVS_sf"/>
</dbReference>
<dbReference type="CDD" id="cd16377">
    <property type="entry name" value="23S_rRNA_IVP_like"/>
    <property type="match status" value="1"/>
</dbReference>
<protein>
    <submittedName>
        <fullName evidence="1">Four helix bundle protein</fullName>
    </submittedName>
</protein>
<dbReference type="PANTHER" id="PTHR38471:SF2">
    <property type="entry name" value="FOUR HELIX BUNDLE PROTEIN"/>
    <property type="match status" value="1"/>
</dbReference>
<dbReference type="Gene3D" id="1.20.1440.60">
    <property type="entry name" value="23S rRNA-intervening sequence"/>
    <property type="match status" value="1"/>
</dbReference>
<reference evidence="1 2" key="1">
    <citation type="submission" date="2022-11" db="EMBL/GenBank/DDBJ databases">
        <title>The characterization of three novel Bacteroidetes species and genomic analysis of their roles in tidal elemental geochemical cycles.</title>
        <authorList>
            <person name="Ma K."/>
        </authorList>
    </citation>
    <scope>NUCLEOTIDE SEQUENCE [LARGE SCALE GENOMIC DNA]</scope>
    <source>
        <strain evidence="1 2">M17</strain>
    </source>
</reference>
<dbReference type="NCBIfam" id="TIGR02436">
    <property type="entry name" value="four helix bundle protein"/>
    <property type="match status" value="1"/>
</dbReference>
<sequence>MFDFQKLTVYQKGKLFVQGIDELLEQNKFHRSVNDQLKRASLSIILNIAEGSSRFSLKEKKHYAVISRGSAFECVAVLEYLYDSGKIDKSKYDMHLSQLEELSRMLFAMIKRFDTNGKLMKK</sequence>
<organism evidence="1 2">
    <name type="scientific">Mangrovivirga halotolerans</name>
    <dbReference type="NCBI Taxonomy" id="2993936"/>
    <lineage>
        <taxon>Bacteria</taxon>
        <taxon>Pseudomonadati</taxon>
        <taxon>Bacteroidota</taxon>
        <taxon>Cytophagia</taxon>
        <taxon>Cytophagales</taxon>
        <taxon>Mangrovivirgaceae</taxon>
        <taxon>Mangrovivirga</taxon>
    </lineage>
</organism>
<evidence type="ECO:0000313" key="1">
    <source>
        <dbReference type="EMBL" id="MCX2745299.1"/>
    </source>
</evidence>
<dbReference type="RefSeq" id="WP_266057856.1">
    <property type="nucleotide sequence ID" value="NZ_JAPFQN010000009.1"/>
</dbReference>
<dbReference type="InterPro" id="IPR012657">
    <property type="entry name" value="23S_rRNA-intervening_sequence"/>
</dbReference>
<gene>
    <name evidence="1" type="ORF">OO013_15585</name>
</gene>
<proteinExistence type="predicted"/>
<dbReference type="Proteomes" id="UP001209885">
    <property type="component" value="Unassembled WGS sequence"/>
</dbReference>
<dbReference type="PANTHER" id="PTHR38471">
    <property type="entry name" value="FOUR HELIX BUNDLE PROTEIN"/>
    <property type="match status" value="1"/>
</dbReference>